<evidence type="ECO:0000313" key="3">
    <source>
        <dbReference type="EMBL" id="KAG5186769.1"/>
    </source>
</evidence>
<evidence type="ECO:0000256" key="1">
    <source>
        <dbReference type="SAM" id="Coils"/>
    </source>
</evidence>
<feature type="region of interest" description="Disordered" evidence="2">
    <location>
        <begin position="1"/>
        <end position="68"/>
    </location>
</feature>
<dbReference type="EMBL" id="JAFCMP010000103">
    <property type="protein sequence ID" value="KAG5186769.1"/>
    <property type="molecule type" value="Genomic_DNA"/>
</dbReference>
<feature type="coiled-coil region" evidence="1">
    <location>
        <begin position="175"/>
        <end position="202"/>
    </location>
</feature>
<keyword evidence="4" id="KW-1185">Reference proteome</keyword>
<protein>
    <submittedName>
        <fullName evidence="3">Uncharacterized protein</fullName>
    </submittedName>
</protein>
<name>A0A835ZAS7_9STRA</name>
<dbReference type="AlphaFoldDB" id="A0A835ZAS7"/>
<reference evidence="3" key="1">
    <citation type="submission" date="2021-02" db="EMBL/GenBank/DDBJ databases">
        <title>First Annotated Genome of the Yellow-green Alga Tribonema minus.</title>
        <authorList>
            <person name="Mahan K.M."/>
        </authorList>
    </citation>
    <scope>NUCLEOTIDE SEQUENCE</scope>
    <source>
        <strain evidence="3">UTEX B ZZ1240</strain>
    </source>
</reference>
<organism evidence="3 4">
    <name type="scientific">Tribonema minus</name>
    <dbReference type="NCBI Taxonomy" id="303371"/>
    <lineage>
        <taxon>Eukaryota</taxon>
        <taxon>Sar</taxon>
        <taxon>Stramenopiles</taxon>
        <taxon>Ochrophyta</taxon>
        <taxon>PX clade</taxon>
        <taxon>Xanthophyceae</taxon>
        <taxon>Tribonematales</taxon>
        <taxon>Tribonemataceae</taxon>
        <taxon>Tribonema</taxon>
    </lineage>
</organism>
<feature type="compositionally biased region" description="Low complexity" evidence="2">
    <location>
        <begin position="1"/>
        <end position="46"/>
    </location>
</feature>
<gene>
    <name evidence="3" type="ORF">JKP88DRAFT_353877</name>
</gene>
<evidence type="ECO:0000313" key="4">
    <source>
        <dbReference type="Proteomes" id="UP000664859"/>
    </source>
</evidence>
<dbReference type="Proteomes" id="UP000664859">
    <property type="component" value="Unassembled WGS sequence"/>
</dbReference>
<proteinExistence type="predicted"/>
<comment type="caution">
    <text evidence="3">The sequence shown here is derived from an EMBL/GenBank/DDBJ whole genome shotgun (WGS) entry which is preliminary data.</text>
</comment>
<keyword evidence="1" id="KW-0175">Coiled coil</keyword>
<evidence type="ECO:0000256" key="2">
    <source>
        <dbReference type="SAM" id="MobiDB-lite"/>
    </source>
</evidence>
<accession>A0A835ZAS7</accession>
<sequence length="218" mass="23356">MARVPKAAAGKKAATARPRGTAAAAKGKPAAAGRPPRAPKQPAQQPQRRKATTGTGGGAAAEKTPSAVMIDARPQLRELEANIARAADEVVREKIIGKSAEAVASGKATLANVDRARREALESAESTFDERHLSGAKAVKEHKPMVKRVDQKHVPTFEERHLSGANAVKERKPMVKRVEQTLKALEDAMEQATAAIDKTHQAWAKRCKTQLDKMARTA</sequence>